<dbReference type="RefSeq" id="WP_189512585.1">
    <property type="nucleotide sequence ID" value="NZ_BMXG01000005.1"/>
</dbReference>
<feature type="domain" description="AB hydrolase-1" evidence="9">
    <location>
        <begin position="56"/>
        <end position="365"/>
    </location>
</feature>
<evidence type="ECO:0000313" key="10">
    <source>
        <dbReference type="EMBL" id="GHB96428.1"/>
    </source>
</evidence>
<dbReference type="GO" id="GO:0009092">
    <property type="term" value="P:homoserine metabolic process"/>
    <property type="evidence" value="ECO:0007669"/>
    <property type="project" value="TreeGrafter"/>
</dbReference>
<gene>
    <name evidence="7" type="primary">metXA</name>
    <name evidence="10" type="ORF">GCM10007047_10340</name>
</gene>
<dbReference type="InterPro" id="IPR000073">
    <property type="entry name" value="AB_hydrolase_1"/>
</dbReference>
<comment type="subcellular location">
    <subcellularLocation>
        <location evidence="7">Cytoplasm</location>
    </subcellularLocation>
</comment>
<dbReference type="PANTHER" id="PTHR32268">
    <property type="entry name" value="HOMOSERINE O-ACETYLTRANSFERASE"/>
    <property type="match status" value="1"/>
</dbReference>
<comment type="pathway">
    <text evidence="7">Amino-acid biosynthesis; L-methionine biosynthesis via de novo pathway; O-acetyl-L-homoserine from L-homoserine: step 1/1.</text>
</comment>
<name>A0A8J3GC81_9BACT</name>
<dbReference type="FunFam" id="1.10.1740.110:FF:000001">
    <property type="entry name" value="Homoserine O-acetyltransferase"/>
    <property type="match status" value="1"/>
</dbReference>
<dbReference type="NCBIfam" id="NF001209">
    <property type="entry name" value="PRK00175.1"/>
    <property type="match status" value="1"/>
</dbReference>
<keyword evidence="11" id="KW-1185">Reference proteome</keyword>
<dbReference type="Proteomes" id="UP000642829">
    <property type="component" value="Unassembled WGS sequence"/>
</dbReference>
<reference evidence="10" key="2">
    <citation type="submission" date="2020-09" db="EMBL/GenBank/DDBJ databases">
        <authorList>
            <person name="Sun Q."/>
            <person name="Kim S."/>
        </authorList>
    </citation>
    <scope>NUCLEOTIDE SEQUENCE</scope>
    <source>
        <strain evidence="10">KCTC 12870</strain>
    </source>
</reference>
<evidence type="ECO:0000256" key="2">
    <source>
        <dbReference type="ARBA" id="ARBA00022490"/>
    </source>
</evidence>
<proteinExistence type="inferred from homology"/>
<dbReference type="InterPro" id="IPR029058">
    <property type="entry name" value="AB_hydrolase_fold"/>
</dbReference>
<reference evidence="10" key="1">
    <citation type="journal article" date="2014" name="Int. J. Syst. Evol. Microbiol.">
        <title>Complete genome sequence of Corynebacterium casei LMG S-19264T (=DSM 44701T), isolated from a smear-ripened cheese.</title>
        <authorList>
            <consortium name="US DOE Joint Genome Institute (JGI-PGF)"/>
            <person name="Walter F."/>
            <person name="Albersmeier A."/>
            <person name="Kalinowski J."/>
            <person name="Ruckert C."/>
        </authorList>
    </citation>
    <scope>NUCLEOTIDE SEQUENCE</scope>
    <source>
        <strain evidence="10">KCTC 12870</strain>
    </source>
</reference>
<accession>A0A8J3GC81</accession>
<dbReference type="HAMAP" id="MF_00296">
    <property type="entry name" value="MetX_acyltransf"/>
    <property type="match status" value="1"/>
</dbReference>
<dbReference type="GO" id="GO:0009086">
    <property type="term" value="P:methionine biosynthetic process"/>
    <property type="evidence" value="ECO:0007669"/>
    <property type="project" value="UniProtKB-UniRule"/>
</dbReference>
<dbReference type="UniPathway" id="UPA00051">
    <property type="reaction ID" value="UER00074"/>
</dbReference>
<organism evidence="10 11">
    <name type="scientific">Cerasicoccus arenae</name>
    <dbReference type="NCBI Taxonomy" id="424488"/>
    <lineage>
        <taxon>Bacteria</taxon>
        <taxon>Pseudomonadati</taxon>
        <taxon>Verrucomicrobiota</taxon>
        <taxon>Opitutia</taxon>
        <taxon>Puniceicoccales</taxon>
        <taxon>Cerasicoccaceae</taxon>
        <taxon>Cerasicoccus</taxon>
    </lineage>
</organism>
<evidence type="ECO:0000313" key="11">
    <source>
        <dbReference type="Proteomes" id="UP000642829"/>
    </source>
</evidence>
<dbReference type="AlphaFoldDB" id="A0A8J3GC81"/>
<evidence type="ECO:0000256" key="1">
    <source>
        <dbReference type="ARBA" id="ARBA00011738"/>
    </source>
</evidence>
<feature type="active site" evidence="7 8">
    <location>
        <position position="326"/>
    </location>
</feature>
<keyword evidence="3 7" id="KW-0028">Amino-acid biosynthesis</keyword>
<comment type="subunit">
    <text evidence="1 7">Homodimer.</text>
</comment>
<dbReference type="InterPro" id="IPR008220">
    <property type="entry name" value="HAT_MetX-like"/>
</dbReference>
<feature type="binding site" evidence="7">
    <location>
        <position position="360"/>
    </location>
    <ligand>
        <name>substrate</name>
    </ligand>
</feature>
<dbReference type="PIRSF" id="PIRSF000443">
    <property type="entry name" value="Homoser_Ac_trans"/>
    <property type="match status" value="1"/>
</dbReference>
<evidence type="ECO:0000256" key="6">
    <source>
        <dbReference type="ARBA" id="ARBA00023315"/>
    </source>
</evidence>
<evidence type="ECO:0000256" key="5">
    <source>
        <dbReference type="ARBA" id="ARBA00023167"/>
    </source>
</evidence>
<dbReference type="SUPFAM" id="SSF53474">
    <property type="entry name" value="alpha/beta-Hydrolases"/>
    <property type="match status" value="1"/>
</dbReference>
<dbReference type="GO" id="GO:0005737">
    <property type="term" value="C:cytoplasm"/>
    <property type="evidence" value="ECO:0007669"/>
    <property type="project" value="UniProtKB-SubCell"/>
</dbReference>
<dbReference type="Gene3D" id="1.10.1740.110">
    <property type="match status" value="1"/>
</dbReference>
<dbReference type="NCBIfam" id="TIGR01392">
    <property type="entry name" value="homoserO_Ac_trn"/>
    <property type="match status" value="1"/>
</dbReference>
<keyword evidence="6 7" id="KW-0012">Acyltransferase</keyword>
<dbReference type="GO" id="GO:0004414">
    <property type="term" value="F:homoserine O-acetyltransferase activity"/>
    <property type="evidence" value="ECO:0007669"/>
    <property type="project" value="UniProtKB-UniRule"/>
</dbReference>
<sequence length="380" mass="42154">MNDASAILDATGGEVGLVAWQDYVHTAPFTCEGGGALTGFTLRYESYGRLNAERSNAILICHALSGDHHAAGVHDLNDRKTGWWNTMIGPGKPIDTNEYFVLSANCLGGCQGSTGPSSINPETGRRYSLDFPVVTIRDIVHAQKLLTEHLGIKRLHAVVGGSMGGMQVLQWMIEYPEDVRLALPMATTARQNAQAIAFNEVGRSAIMQDPEWQGGDYGEGQGPHVGLAIARMMAHITYLSDRGMDDKFGRKRQAAERARELFDIEFEVESYLRYQGKSFVNRFDANTYLYFTKALDRFDLYGKNGRLEDQLDAVQCKTLVIGFKSDWLFPPKQNREIAQALLRLGKHATYAEIDSDLGHDSFLVEAPELEALIRLFLKGS</sequence>
<dbReference type="EMBL" id="BMXG01000005">
    <property type="protein sequence ID" value="GHB96428.1"/>
    <property type="molecule type" value="Genomic_DNA"/>
</dbReference>
<evidence type="ECO:0000256" key="8">
    <source>
        <dbReference type="PIRSR" id="PIRSR000443-1"/>
    </source>
</evidence>
<dbReference type="EC" id="2.3.1.31" evidence="7"/>
<comment type="similarity">
    <text evidence="7">Belongs to the AB hydrolase superfamily. MetX family.</text>
</comment>
<dbReference type="PANTHER" id="PTHR32268:SF11">
    <property type="entry name" value="HOMOSERINE O-ACETYLTRANSFERASE"/>
    <property type="match status" value="1"/>
</dbReference>
<comment type="caution">
    <text evidence="10">The sequence shown here is derived from an EMBL/GenBank/DDBJ whole genome shotgun (WGS) entry which is preliminary data.</text>
</comment>
<protein>
    <recommendedName>
        <fullName evidence="7">Homoserine O-acetyltransferase</fullName>
        <shortName evidence="7">HAT</shortName>
        <ecNumber evidence="7">2.3.1.31</ecNumber>
    </recommendedName>
    <alternativeName>
        <fullName evidence="7">Homoserine transacetylase</fullName>
        <shortName evidence="7">HTA</shortName>
    </alternativeName>
</protein>
<keyword evidence="2 7" id="KW-0963">Cytoplasm</keyword>
<comment type="caution">
    <text evidence="7">Lacks conserved residue(s) required for the propagation of feature annotation.</text>
</comment>
<comment type="catalytic activity">
    <reaction evidence="7">
        <text>L-homoserine + acetyl-CoA = O-acetyl-L-homoserine + CoA</text>
        <dbReference type="Rhea" id="RHEA:13701"/>
        <dbReference type="ChEBI" id="CHEBI:57287"/>
        <dbReference type="ChEBI" id="CHEBI:57288"/>
        <dbReference type="ChEBI" id="CHEBI:57476"/>
        <dbReference type="ChEBI" id="CHEBI:57716"/>
        <dbReference type="EC" id="2.3.1.31"/>
    </reaction>
</comment>
<evidence type="ECO:0000259" key="9">
    <source>
        <dbReference type="Pfam" id="PF00561"/>
    </source>
</evidence>
<keyword evidence="4 7" id="KW-0808">Transferase</keyword>
<comment type="function">
    <text evidence="7">Transfers an acetyl group from acetyl-CoA to L-homoserine, forming acetyl-L-homoserine.</text>
</comment>
<dbReference type="Pfam" id="PF00561">
    <property type="entry name" value="Abhydrolase_1"/>
    <property type="match status" value="1"/>
</dbReference>
<keyword evidence="5 7" id="KW-0486">Methionine biosynthesis</keyword>
<evidence type="ECO:0000256" key="7">
    <source>
        <dbReference type="HAMAP-Rule" id="MF_00296"/>
    </source>
</evidence>
<evidence type="ECO:0000256" key="3">
    <source>
        <dbReference type="ARBA" id="ARBA00022605"/>
    </source>
</evidence>
<feature type="active site" description="Nucleophile" evidence="7 8">
    <location>
        <position position="162"/>
    </location>
</feature>
<feature type="binding site" evidence="7">
    <location>
        <position position="231"/>
    </location>
    <ligand>
        <name>substrate</name>
    </ligand>
</feature>
<dbReference type="Gene3D" id="3.40.50.1820">
    <property type="entry name" value="alpha/beta hydrolase"/>
    <property type="match status" value="1"/>
</dbReference>
<evidence type="ECO:0000256" key="4">
    <source>
        <dbReference type="ARBA" id="ARBA00022679"/>
    </source>
</evidence>
<feature type="active site" evidence="7 8">
    <location>
        <position position="359"/>
    </location>
</feature>